<dbReference type="SMART" id="SM00192">
    <property type="entry name" value="LDLa"/>
    <property type="match status" value="7"/>
</dbReference>
<evidence type="ECO:0000256" key="1">
    <source>
        <dbReference type="ARBA" id="ARBA00004167"/>
    </source>
</evidence>
<feature type="disulfide bond" evidence="7">
    <location>
        <begin position="1002"/>
        <end position="1011"/>
    </location>
</feature>
<feature type="transmembrane region" description="Helical" evidence="9">
    <location>
        <begin position="1274"/>
        <end position="1300"/>
    </location>
</feature>
<dbReference type="Proteomes" id="UP000663828">
    <property type="component" value="Unassembled WGS sequence"/>
</dbReference>
<feature type="domain" description="G-protein coupled receptors family 1 profile" evidence="12">
    <location>
        <begin position="1253"/>
        <end position="1510"/>
    </location>
</feature>
<dbReference type="InterPro" id="IPR000742">
    <property type="entry name" value="EGF"/>
</dbReference>
<dbReference type="GO" id="GO:0016192">
    <property type="term" value="P:vesicle-mediated transport"/>
    <property type="evidence" value="ECO:0007669"/>
    <property type="project" value="UniProtKB-ARBA"/>
</dbReference>
<evidence type="ECO:0000256" key="10">
    <source>
        <dbReference type="SAM" id="SignalP"/>
    </source>
</evidence>
<feature type="transmembrane region" description="Helical" evidence="9">
    <location>
        <begin position="1491"/>
        <end position="1512"/>
    </location>
</feature>
<feature type="transmembrane region" description="Helical" evidence="9">
    <location>
        <begin position="1459"/>
        <end position="1479"/>
    </location>
</feature>
<evidence type="ECO:0000259" key="11">
    <source>
        <dbReference type="PROSITE" id="PS50026"/>
    </source>
</evidence>
<comment type="subcellular location">
    <subcellularLocation>
        <location evidence="1">Membrane</location>
        <topology evidence="1">Single-pass membrane protein</topology>
    </subcellularLocation>
</comment>
<evidence type="ECO:0000256" key="2">
    <source>
        <dbReference type="ARBA" id="ARBA00022692"/>
    </source>
</evidence>
<dbReference type="PROSITE" id="PS00022">
    <property type="entry name" value="EGF_1"/>
    <property type="match status" value="3"/>
</dbReference>
<evidence type="ECO:0000256" key="6">
    <source>
        <dbReference type="ARBA" id="ARBA00023157"/>
    </source>
</evidence>
<comment type="caution">
    <text evidence="7">Lacks conserved residue(s) required for the propagation of feature annotation.</text>
</comment>
<dbReference type="Gene3D" id="4.10.400.10">
    <property type="entry name" value="Low-density Lipoprotein Receptor"/>
    <property type="match status" value="2"/>
</dbReference>
<feature type="signal peptide" evidence="10">
    <location>
        <begin position="1"/>
        <end position="19"/>
    </location>
</feature>
<feature type="disulfide bond" evidence="7">
    <location>
        <begin position="904"/>
        <end position="921"/>
    </location>
</feature>
<feature type="domain" description="EGF-like" evidence="11">
    <location>
        <begin position="966"/>
        <end position="1012"/>
    </location>
</feature>
<dbReference type="Pfam" id="PF00057">
    <property type="entry name" value="Ldl_recept_a"/>
    <property type="match status" value="1"/>
</dbReference>
<dbReference type="GO" id="GO:0005886">
    <property type="term" value="C:plasma membrane"/>
    <property type="evidence" value="ECO:0007669"/>
    <property type="project" value="TreeGrafter"/>
</dbReference>
<dbReference type="PROSITE" id="PS50068">
    <property type="entry name" value="LDLRA_2"/>
    <property type="match status" value="4"/>
</dbReference>
<dbReference type="CDD" id="cd00112">
    <property type="entry name" value="LDLa"/>
    <property type="match status" value="1"/>
</dbReference>
<dbReference type="SUPFAM" id="SSF57424">
    <property type="entry name" value="LDL receptor-like module"/>
    <property type="match status" value="2"/>
</dbReference>
<gene>
    <name evidence="13" type="ORF">XAT740_LOCUS49242</name>
</gene>
<dbReference type="InterPro" id="IPR036055">
    <property type="entry name" value="LDL_receptor-like_sf"/>
</dbReference>
<keyword evidence="7" id="KW-0245">EGF-like domain</keyword>
<comment type="caution">
    <text evidence="13">The sequence shown here is derived from an EMBL/GenBank/DDBJ whole genome shotgun (WGS) entry which is preliminary data.</text>
</comment>
<dbReference type="SMART" id="SM00181">
    <property type="entry name" value="EGF"/>
    <property type="match status" value="3"/>
</dbReference>
<feature type="disulfide bond" evidence="8">
    <location>
        <begin position="212"/>
        <end position="224"/>
    </location>
</feature>
<dbReference type="InterPro" id="IPR000276">
    <property type="entry name" value="GPCR_Rhodpsn"/>
</dbReference>
<proteinExistence type="predicted"/>
<feature type="disulfide bond" evidence="8">
    <location>
        <begin position="170"/>
        <end position="182"/>
    </location>
</feature>
<keyword evidence="5 9" id="KW-0472">Membrane</keyword>
<name>A0A816BMZ7_ADIRI</name>
<dbReference type="Pfam" id="PF00001">
    <property type="entry name" value="7tm_1"/>
    <property type="match status" value="1"/>
</dbReference>
<protein>
    <submittedName>
        <fullName evidence="13">Uncharacterized protein</fullName>
    </submittedName>
</protein>
<dbReference type="EMBL" id="CAJNOR010007243">
    <property type="protein sequence ID" value="CAF1613576.1"/>
    <property type="molecule type" value="Genomic_DNA"/>
</dbReference>
<sequence>MMLLLCLFISSIIIHTGTCGRLNMYNVDVAQDNHCLDYFVTFDELAQQYISYCFRPSPQNARILATKFNNTADRYFTFKMLCEQNVTSQDLLQWSATIDLAERYQNYLEREKGLASFENEQYLFYNCSWSWFGPLCQFSFQDFRKEDFGTFVRSAFRRRVPFVDGSMMTCYSHLKCETLFTCLDWRDICDGEMECLDGADESDCWPLEMNECTADEFRCHNGQCIPAVFLADEPEYTDCLDRSDEPINLDFADTCYKNPSFPCEERMCRPGNQEFPCGDGQCIGEVDRICLNGKRNFLSNDSCLNAMNCLMDMIGYNEEEWCDRLCPDVRCMSEYCPDSFEFPAEPVLFGHVRLIFETEKLIDNVRLPSYVCYNEELCNDFLSPTIYINGSACRHLSQLNLSTIQSSSIFAIFVRTLKHTFRSCAVIPSGTYDCSHTNAYQCKNSTKCISKSRLVDGINDCPHRDDEEYKESCKLNDRDHRFQCLDDENRCFAHSIVRDGRYECRRGEDEAKGTVLLRMRHVYFPTLCDGYPELNPVIIDGRNETDETECEHWPCNNTYNRCDGVWHCFNGADEVNCKDSICPPFQHMCILPSNPNTLQCLPINQAGDGTINCLGASDERQYCRMKFQDHRDFRFHCWNDTKCTSEISLCDGTRDCRFGDDEQFCTSGTVALEEEFCDDPKTELEKFICHFSDVSRNEKIDLILKNIKTYPPSLEAINDKVERFPIDIRKPLPESALDGDIESEWTTRCNRGLNIHVRTDNDGNELQSCLCPPSYYGDTCQYQNQRVSVTFQARVGSDGRTIFSIFILLIDHEGKIHSYDQVQYLPIEDCKTKFHVILLYATRPKDNSKNYSVRIDVFKRMTLSYRASWIFPILYPFLPVYPLAIQLLIPILPVQPTQPCPLPCIHGQCVKYTNTDDMFFCRCDRGWTGSDCSIPQQCECAPDSLCIDQSICLCPADKFGTRCYLKDISCEESTCLNNGQCVPDDPRYGMAEGEKYKYVCICPEGYEGIRCDYRTTQLDVSFADDFTIPDSLFVHFILANDRSPHFRTTTLKRIPLHQTKLTVYVSAGFNAAFAQFDHRYYLIVLRESSAFTEHISTEITRSNQCVSIEELFNSTMVNRPLLRRIKHYHLLCEQRNELVCFYDEVHFCLCDLSRHANCFGFDFNMTHDCQGFNPCENKGQCFQDHPTCPVSIICVCDTCFYGSRCQFSTKTFRPSLDAILGYQIRPKIPFNQQPAAVKVSLALTIIIFVLGLANGFLLLVTFRKKEIRNIGCDIYLLTSSIVSVIIINAFSLKTCFLLLTQMNLIINHSFILFQCRSMDFLLRIFLSTSDWLHACVATERIMIISKGTTFDKKKSKNIAKWIISFVFLVVICTNVQEPLHRQLMDDEEEQRIWCVIKLSPSVQLFDSIIILFHFLVPFSLNIVSALVIIVVTARTRSNIKRKQTYKEHFYEQLQTHKHLLISPSILVLLASPRLIISFLSECMKSVRDPWLFLSGYFISFVAPIVTFAVFVLPSQTYKQQFFQSAKSLCYR</sequence>
<dbReference type="PROSITE" id="PS50026">
    <property type="entry name" value="EGF_3"/>
    <property type="match status" value="2"/>
</dbReference>
<dbReference type="GO" id="GO:0004930">
    <property type="term" value="F:G protein-coupled receptor activity"/>
    <property type="evidence" value="ECO:0007669"/>
    <property type="project" value="InterPro"/>
</dbReference>
<dbReference type="InterPro" id="IPR002172">
    <property type="entry name" value="LDrepeatLR_classA_rpt"/>
</dbReference>
<evidence type="ECO:0000259" key="12">
    <source>
        <dbReference type="PROSITE" id="PS50262"/>
    </source>
</evidence>
<keyword evidence="3" id="KW-0677">Repeat</keyword>
<dbReference type="Gene3D" id="2.10.25.10">
    <property type="entry name" value="Laminin"/>
    <property type="match status" value="2"/>
</dbReference>
<feature type="disulfide bond" evidence="8">
    <location>
        <begin position="650"/>
        <end position="665"/>
    </location>
</feature>
<keyword evidence="14" id="KW-1185">Reference proteome</keyword>
<evidence type="ECO:0000256" key="9">
    <source>
        <dbReference type="SAM" id="Phobius"/>
    </source>
</evidence>
<dbReference type="InterPro" id="IPR017452">
    <property type="entry name" value="GPCR_Rhodpsn_7TM"/>
</dbReference>
<feature type="chain" id="PRO_5033020379" evidence="10">
    <location>
        <begin position="20"/>
        <end position="1531"/>
    </location>
</feature>
<accession>A0A816BMZ7</accession>
<keyword evidence="2 9" id="KW-0812">Transmembrane</keyword>
<dbReference type="PANTHER" id="PTHR24270">
    <property type="entry name" value="LOW-DENSITY LIPOPROTEIN RECEPTOR-RELATED"/>
    <property type="match status" value="1"/>
</dbReference>
<evidence type="ECO:0000256" key="5">
    <source>
        <dbReference type="ARBA" id="ARBA00023136"/>
    </source>
</evidence>
<evidence type="ECO:0000256" key="3">
    <source>
        <dbReference type="ARBA" id="ARBA00022737"/>
    </source>
</evidence>
<organism evidence="13 14">
    <name type="scientific">Adineta ricciae</name>
    <name type="common">Rotifer</name>
    <dbReference type="NCBI Taxonomy" id="249248"/>
    <lineage>
        <taxon>Eukaryota</taxon>
        <taxon>Metazoa</taxon>
        <taxon>Spiralia</taxon>
        <taxon>Gnathifera</taxon>
        <taxon>Rotifera</taxon>
        <taxon>Eurotatoria</taxon>
        <taxon>Bdelloidea</taxon>
        <taxon>Adinetida</taxon>
        <taxon>Adinetidae</taxon>
        <taxon>Adineta</taxon>
    </lineage>
</organism>
<dbReference type="SUPFAM" id="SSF57196">
    <property type="entry name" value="EGF/Laminin"/>
    <property type="match status" value="2"/>
</dbReference>
<keyword evidence="4 9" id="KW-1133">Transmembrane helix</keyword>
<dbReference type="PROSITE" id="PS01186">
    <property type="entry name" value="EGF_2"/>
    <property type="match status" value="2"/>
</dbReference>
<keyword evidence="6 7" id="KW-1015">Disulfide bond</keyword>
<dbReference type="PRINTS" id="PR00261">
    <property type="entry name" value="LDLRECEPTOR"/>
</dbReference>
<evidence type="ECO:0000256" key="4">
    <source>
        <dbReference type="ARBA" id="ARBA00022989"/>
    </source>
</evidence>
<dbReference type="Gene3D" id="1.20.1070.10">
    <property type="entry name" value="Rhodopsin 7-helix transmembrane proteins"/>
    <property type="match status" value="1"/>
</dbReference>
<reference evidence="13" key="1">
    <citation type="submission" date="2021-02" db="EMBL/GenBank/DDBJ databases">
        <authorList>
            <person name="Nowell W R."/>
        </authorList>
    </citation>
    <scope>NUCLEOTIDE SEQUENCE</scope>
</reference>
<evidence type="ECO:0000313" key="14">
    <source>
        <dbReference type="Proteomes" id="UP000663828"/>
    </source>
</evidence>
<feature type="transmembrane region" description="Helical" evidence="9">
    <location>
        <begin position="1239"/>
        <end position="1262"/>
    </location>
</feature>
<dbReference type="InterPro" id="IPR050685">
    <property type="entry name" value="LDLR"/>
</dbReference>
<evidence type="ECO:0000256" key="8">
    <source>
        <dbReference type="PROSITE-ProRule" id="PRU00124"/>
    </source>
</evidence>
<feature type="transmembrane region" description="Helical" evidence="9">
    <location>
        <begin position="1408"/>
        <end position="1433"/>
    </location>
</feature>
<keyword evidence="10" id="KW-0732">Signal</keyword>
<dbReference type="PROSITE" id="PS50262">
    <property type="entry name" value="G_PROTEIN_RECEP_F1_2"/>
    <property type="match status" value="1"/>
</dbReference>
<evidence type="ECO:0000256" key="7">
    <source>
        <dbReference type="PROSITE-ProRule" id="PRU00076"/>
    </source>
</evidence>
<evidence type="ECO:0000313" key="13">
    <source>
        <dbReference type="EMBL" id="CAF1613576.1"/>
    </source>
</evidence>
<feature type="domain" description="EGF-like" evidence="11">
    <location>
        <begin position="896"/>
        <end position="933"/>
    </location>
</feature>
<feature type="disulfide bond" evidence="8">
    <location>
        <begin position="189"/>
        <end position="204"/>
    </location>
</feature>
<feature type="transmembrane region" description="Helical" evidence="9">
    <location>
        <begin position="1358"/>
        <end position="1376"/>
    </location>
</feature>
<dbReference type="SUPFAM" id="SSF81321">
    <property type="entry name" value="Family A G protein-coupled receptor-like"/>
    <property type="match status" value="1"/>
</dbReference>
<feature type="disulfide bond" evidence="7">
    <location>
        <begin position="923"/>
        <end position="932"/>
    </location>
</feature>